<evidence type="ECO:0000313" key="5">
    <source>
        <dbReference type="Proteomes" id="UP001213972"/>
    </source>
</evidence>
<gene>
    <name evidence="4" type="ORF">P0Y48_03000</name>
</gene>
<dbReference type="GO" id="GO:0016020">
    <property type="term" value="C:membrane"/>
    <property type="evidence" value="ECO:0007669"/>
    <property type="project" value="UniProtKB-UniRule"/>
</dbReference>
<dbReference type="PRINTS" id="PR00728">
    <property type="entry name" value="SIGNALPTASE"/>
</dbReference>
<dbReference type="PANTHER" id="PTHR10806">
    <property type="entry name" value="SIGNAL PEPTIDASE COMPLEX CATALYTIC SUBUNIT SEC11"/>
    <property type="match status" value="1"/>
</dbReference>
<dbReference type="AlphaFoldDB" id="A0AAJ6B3I6"/>
<dbReference type="PANTHER" id="PTHR10806:SF6">
    <property type="entry name" value="SIGNAL PEPTIDASE COMPLEX CATALYTIC SUBUNIT SEC11"/>
    <property type="match status" value="1"/>
</dbReference>
<proteinExistence type="predicted"/>
<protein>
    <recommendedName>
        <fullName evidence="1">Signal peptidase I</fullName>
        <ecNumber evidence="1">3.4.21.89</ecNumber>
    </recommendedName>
</protein>
<evidence type="ECO:0000256" key="1">
    <source>
        <dbReference type="NCBIfam" id="TIGR02228"/>
    </source>
</evidence>
<dbReference type="InterPro" id="IPR019533">
    <property type="entry name" value="Peptidase_S26"/>
</dbReference>
<keyword evidence="3" id="KW-0472">Membrane</keyword>
<accession>A0AAJ6B3I6</accession>
<dbReference type="GO" id="GO:0004252">
    <property type="term" value="F:serine-type endopeptidase activity"/>
    <property type="evidence" value="ECO:0007669"/>
    <property type="project" value="UniProtKB-UniRule"/>
</dbReference>
<evidence type="ECO:0000256" key="3">
    <source>
        <dbReference type="SAM" id="Phobius"/>
    </source>
</evidence>
<dbReference type="GO" id="GO:0009003">
    <property type="term" value="F:signal peptidase activity"/>
    <property type="evidence" value="ECO:0007669"/>
    <property type="project" value="UniProtKB-EC"/>
</dbReference>
<dbReference type="InterPro" id="IPR001733">
    <property type="entry name" value="Peptidase_S26B"/>
</dbReference>
<keyword evidence="3" id="KW-1133">Transmembrane helix</keyword>
<dbReference type="Proteomes" id="UP001213972">
    <property type="component" value="Chromosome"/>
</dbReference>
<dbReference type="GO" id="GO:0006465">
    <property type="term" value="P:signal peptide processing"/>
    <property type="evidence" value="ECO:0007669"/>
    <property type="project" value="UniProtKB-UniRule"/>
</dbReference>
<name>A0AAJ6B3I6_9MICO</name>
<dbReference type="EC" id="3.4.21.89" evidence="1"/>
<dbReference type="PROSITE" id="PS51257">
    <property type="entry name" value="PROKAR_LIPOPROTEIN"/>
    <property type="match status" value="1"/>
</dbReference>
<reference evidence="4" key="1">
    <citation type="submission" date="2023-03" db="EMBL/GenBank/DDBJ databases">
        <title>Andean soil-derived lignocellulolytic bacterial consortium as a source of novel taxa and putative plastic-active enzymes.</title>
        <authorList>
            <person name="Diaz-Garcia L."/>
            <person name="Chuvochina M."/>
            <person name="Feuerriegel G."/>
            <person name="Bunk B."/>
            <person name="Sproer C."/>
            <person name="Streit W.R."/>
            <person name="Rodriguez L.M."/>
            <person name="Overmann J."/>
            <person name="Jimenez D.J."/>
        </authorList>
    </citation>
    <scope>NUCLEOTIDE SEQUENCE</scope>
    <source>
        <strain evidence="4">MAG 4610</strain>
    </source>
</reference>
<keyword evidence="3" id="KW-0812">Transmembrane</keyword>
<sequence length="196" mass="20482">MKLLRRLADITLWILAAVGLACALVWGATALGLIKPLIVISGSMEPGIMTGDLVVDVPVATADVVVGDVVSLPSDLTHNLVTHRVQKIVDLGDGRFRISMKGDNNAAPDALDYNVGDRVWQPVLQFSGWGAAVQRLTTPAVALPLVIGLVALLGITLLLPAPKSRRSGAVAGAPSVPDATTVTTETDRADAELVLR</sequence>
<evidence type="ECO:0000313" key="4">
    <source>
        <dbReference type="EMBL" id="WEK14195.1"/>
    </source>
</evidence>
<organism evidence="4 5">
    <name type="scientific">Candidatus Microbacterium phytovorans</name>
    <dbReference type="NCBI Taxonomy" id="3121374"/>
    <lineage>
        <taxon>Bacteria</taxon>
        <taxon>Bacillati</taxon>
        <taxon>Actinomycetota</taxon>
        <taxon>Actinomycetes</taxon>
        <taxon>Micrococcales</taxon>
        <taxon>Microbacteriaceae</taxon>
        <taxon>Microbacterium</taxon>
    </lineage>
</organism>
<evidence type="ECO:0000256" key="2">
    <source>
        <dbReference type="SAM" id="MobiDB-lite"/>
    </source>
</evidence>
<dbReference type="NCBIfam" id="TIGR02228">
    <property type="entry name" value="sigpep_I_arch"/>
    <property type="match status" value="1"/>
</dbReference>
<dbReference type="CDD" id="cd06530">
    <property type="entry name" value="S26_SPase_I"/>
    <property type="match status" value="1"/>
</dbReference>
<dbReference type="EMBL" id="CP119321">
    <property type="protein sequence ID" value="WEK14195.1"/>
    <property type="molecule type" value="Genomic_DNA"/>
</dbReference>
<feature type="transmembrane region" description="Helical" evidence="3">
    <location>
        <begin position="12"/>
        <end position="34"/>
    </location>
</feature>
<feature type="transmembrane region" description="Helical" evidence="3">
    <location>
        <begin position="141"/>
        <end position="159"/>
    </location>
</feature>
<keyword evidence="4" id="KW-0378">Hydrolase</keyword>
<feature type="region of interest" description="Disordered" evidence="2">
    <location>
        <begin position="165"/>
        <end position="189"/>
    </location>
</feature>